<proteinExistence type="inferred from homology"/>
<gene>
    <name evidence="4" type="ORF">Ga0609869_000113</name>
</gene>
<dbReference type="EMBL" id="JBEHHI010000001">
    <property type="protein sequence ID" value="MEX5726760.1"/>
    <property type="molecule type" value="Genomic_DNA"/>
</dbReference>
<evidence type="ECO:0000259" key="3">
    <source>
        <dbReference type="Pfam" id="PF01370"/>
    </source>
</evidence>
<dbReference type="InterPro" id="IPR001509">
    <property type="entry name" value="Epimerase_deHydtase"/>
</dbReference>
<feature type="domain" description="NAD-dependent epimerase/dehydratase" evidence="3">
    <location>
        <begin position="3"/>
        <end position="224"/>
    </location>
</feature>
<keyword evidence="5" id="KW-1185">Reference proteome</keyword>
<reference evidence="4 5" key="1">
    <citation type="submission" date="2024-06" db="EMBL/GenBank/DDBJ databases">
        <title>Genome of Rhodovulum iodosum, a marine photoferrotroph.</title>
        <authorList>
            <person name="Bianchini G."/>
            <person name="Nikeleit V."/>
            <person name="Kappler A."/>
            <person name="Bryce C."/>
            <person name="Sanchez-Baracaldo P."/>
        </authorList>
    </citation>
    <scope>NUCLEOTIDE SEQUENCE [LARGE SCALE GENOMIC DNA]</scope>
    <source>
        <strain evidence="4 5">UT/N1</strain>
    </source>
</reference>
<dbReference type="PANTHER" id="PTHR43000">
    <property type="entry name" value="DTDP-D-GLUCOSE 4,6-DEHYDRATASE-RELATED"/>
    <property type="match status" value="1"/>
</dbReference>
<organism evidence="4 5">
    <name type="scientific">Rhodovulum iodosum</name>
    <dbReference type="NCBI Taxonomy" id="68291"/>
    <lineage>
        <taxon>Bacteria</taxon>
        <taxon>Pseudomonadati</taxon>
        <taxon>Pseudomonadota</taxon>
        <taxon>Alphaproteobacteria</taxon>
        <taxon>Rhodobacterales</taxon>
        <taxon>Paracoccaceae</taxon>
        <taxon>Rhodovulum</taxon>
    </lineage>
</organism>
<comment type="similarity">
    <text evidence="2">Belongs to the NAD(P)-dependent epimerase/dehydratase family.</text>
</comment>
<comment type="pathway">
    <text evidence="1">Bacterial outer membrane biogenesis; LPS O-antigen biosynthesis.</text>
</comment>
<evidence type="ECO:0000256" key="1">
    <source>
        <dbReference type="ARBA" id="ARBA00005125"/>
    </source>
</evidence>
<dbReference type="Gene3D" id="3.40.50.720">
    <property type="entry name" value="NAD(P)-binding Rossmann-like Domain"/>
    <property type="match status" value="1"/>
</dbReference>
<dbReference type="SUPFAM" id="SSF51735">
    <property type="entry name" value="NAD(P)-binding Rossmann-fold domains"/>
    <property type="match status" value="1"/>
</dbReference>
<evidence type="ECO:0000313" key="5">
    <source>
        <dbReference type="Proteomes" id="UP001560019"/>
    </source>
</evidence>
<protein>
    <submittedName>
        <fullName evidence="4">Nucleoside-diphosphate-sugar epimerase</fullName>
    </submittedName>
</protein>
<dbReference type="Pfam" id="PF01370">
    <property type="entry name" value="Epimerase"/>
    <property type="match status" value="1"/>
</dbReference>
<dbReference type="InterPro" id="IPR036291">
    <property type="entry name" value="NAD(P)-bd_dom_sf"/>
</dbReference>
<comment type="caution">
    <text evidence="4">The sequence shown here is derived from an EMBL/GenBank/DDBJ whole genome shotgun (WGS) entry which is preliminary data.</text>
</comment>
<name>A0ABV3XPQ3_9RHOB</name>
<evidence type="ECO:0000313" key="4">
    <source>
        <dbReference type="EMBL" id="MEX5726760.1"/>
    </source>
</evidence>
<evidence type="ECO:0000256" key="2">
    <source>
        <dbReference type="ARBA" id="ARBA00007637"/>
    </source>
</evidence>
<sequence>MRILVTGGAGFLGVNLIRHFLGRGASLRSLDRAPFSYPEADRIEAMTGDIRDAALLRRALGDIDIVVHCAAALPLCPRDEIFSTEVEGTRALLAAARIAGVDRVIHISSTAVYGVPDHHPLIEDDPLIGVGPYGAAKIAAEAACAEARAQGQCVPVLRPKSFVGPERLGAFELLYDFAYRGHNFPVIGRGDNLYQLLDVADLCEAIEACATGDRAAVNDVFNVGAERFGTLREGFQAVLDRAGHGRRVIGLPAAPAIWTLRGLEALKLSPLYAWIYETAGKDSYVGIDKIKARLGLAPRYSNDEALIRNYDWYVAHRDRIARAAGVTHRVPWKRGALGLMNLVF</sequence>
<accession>A0ABV3XPQ3</accession>
<dbReference type="Proteomes" id="UP001560019">
    <property type="component" value="Unassembled WGS sequence"/>
</dbReference>
<dbReference type="RefSeq" id="WP_125404037.1">
    <property type="nucleotide sequence ID" value="NZ_JBEHHI010000001.1"/>
</dbReference>